<dbReference type="GeneID" id="26100172"/>
<dbReference type="PANTHER" id="PTHR43204">
    <property type="entry name" value="ABC TRANSPORTER I FAMILY MEMBER 6, CHLOROPLASTIC"/>
    <property type="match status" value="1"/>
</dbReference>
<sequence>MALEARDLVAGPEGKTILRGVNIKVPPGSVVALMGPNGSGKTTLAYTLMGHPRYRVERGEVLLDGELVTNLPPHERARRGLMLGFQNPVEIPGVRFINFIAAAYNRRFGIEERLIGMPRPELLKQARELAGKLGLRPEMLQREVNVGFSGGERKRAEMLQLLLLRPRYVILDEPDSGLDVDGVRIIADAIRELVEQGAGVLVITHYARILQFVEPSHVVVLVDGRVVDEGGPELARRIEREGYQAYMGDGGQER</sequence>
<organism evidence="4 6">
    <name type="scientific">Pyrodictium delaneyi</name>
    <dbReference type="NCBI Taxonomy" id="1273541"/>
    <lineage>
        <taxon>Archaea</taxon>
        <taxon>Thermoproteota</taxon>
        <taxon>Thermoprotei</taxon>
        <taxon>Desulfurococcales</taxon>
        <taxon>Pyrodictiaceae</taxon>
        <taxon>Pyrodictium</taxon>
    </lineage>
</organism>
<gene>
    <name evidence="5" type="ORF">Pdsh_04245</name>
    <name evidence="4" type="ORF">Pyrde_1831</name>
</gene>
<dbReference type="STRING" id="1273541.Pyrde_1831"/>
<dbReference type="PANTHER" id="PTHR43204:SF1">
    <property type="entry name" value="ABC TRANSPORTER I FAMILY MEMBER 6, CHLOROPLASTIC"/>
    <property type="match status" value="1"/>
</dbReference>
<dbReference type="InterPro" id="IPR003593">
    <property type="entry name" value="AAA+_ATPase"/>
</dbReference>
<evidence type="ECO:0000256" key="2">
    <source>
        <dbReference type="ARBA" id="ARBA00022840"/>
    </source>
</evidence>
<dbReference type="OrthoDB" id="18492at2157"/>
<dbReference type="GO" id="GO:0005524">
    <property type="term" value="F:ATP binding"/>
    <property type="evidence" value="ECO:0007669"/>
    <property type="project" value="UniProtKB-KW"/>
</dbReference>
<dbReference type="InterPro" id="IPR003439">
    <property type="entry name" value="ABC_transporter-like_ATP-bd"/>
</dbReference>
<dbReference type="GO" id="GO:0016887">
    <property type="term" value="F:ATP hydrolysis activity"/>
    <property type="evidence" value="ECO:0007669"/>
    <property type="project" value="InterPro"/>
</dbReference>
<keyword evidence="1" id="KW-0547">Nucleotide-binding</keyword>
<dbReference type="Proteomes" id="UP000058613">
    <property type="component" value="Chromosome"/>
</dbReference>
<dbReference type="CDD" id="cd03217">
    <property type="entry name" value="ABC_FeS_Assembly"/>
    <property type="match status" value="1"/>
</dbReference>
<dbReference type="PROSITE" id="PS50893">
    <property type="entry name" value="ABC_TRANSPORTER_2"/>
    <property type="match status" value="1"/>
</dbReference>
<evidence type="ECO:0000256" key="1">
    <source>
        <dbReference type="ARBA" id="ARBA00022741"/>
    </source>
</evidence>
<keyword evidence="7" id="KW-1185">Reference proteome</keyword>
<dbReference type="InterPro" id="IPR010230">
    <property type="entry name" value="FeS-cluster_ATPase_SufC"/>
</dbReference>
<dbReference type="Gene3D" id="3.40.50.300">
    <property type="entry name" value="P-loop containing nucleotide triphosphate hydrolases"/>
    <property type="match status" value="1"/>
</dbReference>
<reference evidence="5 7" key="2">
    <citation type="submission" date="2017-05" db="EMBL/GenBank/DDBJ databases">
        <title>The draft genome of the hyperthermophilic archaeon 'Pyrodictium delaneyi strain Hulk', an iron and nitrate reducer, reveals the capacity for sulfate reduction.</title>
        <authorList>
            <person name="Demey L.M."/>
            <person name="Miller C."/>
            <person name="Manzella M."/>
            <person name="Reguera G."/>
            <person name="Kashefi K."/>
        </authorList>
    </citation>
    <scope>NUCLEOTIDE SEQUENCE [LARGE SCALE GENOMIC DNA]</scope>
    <source>
        <strain evidence="5 7">Hulk</strain>
    </source>
</reference>
<protein>
    <submittedName>
        <fullName evidence="5">Fe-S cluster assembly ATPase SufC</fullName>
    </submittedName>
    <submittedName>
        <fullName evidence="4">Iron ABC transporter ATP-binding protein</fullName>
    </submittedName>
</protein>
<reference evidence="4 6" key="1">
    <citation type="submission" date="2015-10" db="EMBL/GenBank/DDBJ databases">
        <title>Complete genome sequence of hyperthermophilic archaeon Pyrodictium delaneyi Su06.</title>
        <authorList>
            <person name="Jung J.-H."/>
            <person name="Lin J."/>
            <person name="Holden J.F."/>
            <person name="Park C.-S."/>
        </authorList>
    </citation>
    <scope>NUCLEOTIDE SEQUENCE [LARGE SCALE GENOMIC DNA]</scope>
    <source>
        <strain evidence="4 6">Su06</strain>
    </source>
</reference>
<keyword evidence="2 4" id="KW-0067">ATP-binding</keyword>
<dbReference type="PROSITE" id="PS00211">
    <property type="entry name" value="ABC_TRANSPORTER_1"/>
    <property type="match status" value="1"/>
</dbReference>
<accession>A0A0P0N6D2</accession>
<evidence type="ECO:0000313" key="6">
    <source>
        <dbReference type="Proteomes" id="UP000058613"/>
    </source>
</evidence>
<dbReference type="EMBL" id="NCQP01000002">
    <property type="protein sequence ID" value="OWJ54922.1"/>
    <property type="molecule type" value="Genomic_DNA"/>
</dbReference>
<evidence type="ECO:0000313" key="7">
    <source>
        <dbReference type="Proteomes" id="UP000196694"/>
    </source>
</evidence>
<dbReference type="RefSeq" id="WP_055410164.1">
    <property type="nucleotide sequence ID" value="NZ_CP013011.1"/>
</dbReference>
<name>A0A0P0N6D2_9CREN</name>
<dbReference type="Pfam" id="PF00005">
    <property type="entry name" value="ABC_tran"/>
    <property type="match status" value="1"/>
</dbReference>
<dbReference type="EMBL" id="CP013011">
    <property type="protein sequence ID" value="ALL01874.1"/>
    <property type="molecule type" value="Genomic_DNA"/>
</dbReference>
<dbReference type="NCBIfam" id="TIGR01978">
    <property type="entry name" value="sufC"/>
    <property type="match status" value="1"/>
</dbReference>
<evidence type="ECO:0000313" key="5">
    <source>
        <dbReference type="EMBL" id="OWJ54922.1"/>
    </source>
</evidence>
<feature type="domain" description="ABC transporter" evidence="3">
    <location>
        <begin position="3"/>
        <end position="248"/>
    </location>
</feature>
<evidence type="ECO:0000259" key="3">
    <source>
        <dbReference type="PROSITE" id="PS50893"/>
    </source>
</evidence>
<dbReference type="SMART" id="SM00382">
    <property type="entry name" value="AAA"/>
    <property type="match status" value="1"/>
</dbReference>
<dbReference type="InterPro" id="IPR017871">
    <property type="entry name" value="ABC_transporter-like_CS"/>
</dbReference>
<dbReference type="SUPFAM" id="SSF52540">
    <property type="entry name" value="P-loop containing nucleoside triphosphate hydrolases"/>
    <property type="match status" value="1"/>
</dbReference>
<dbReference type="Proteomes" id="UP000196694">
    <property type="component" value="Unassembled WGS sequence"/>
</dbReference>
<dbReference type="AlphaFoldDB" id="A0A0P0N6D2"/>
<evidence type="ECO:0000313" key="4">
    <source>
        <dbReference type="EMBL" id="ALL01874.1"/>
    </source>
</evidence>
<dbReference type="PATRIC" id="fig|1273541.4.peg.1946"/>
<dbReference type="InterPro" id="IPR027417">
    <property type="entry name" value="P-loop_NTPase"/>
</dbReference>
<proteinExistence type="predicted"/>
<dbReference type="KEGG" id="pdl:Pyrde_1831"/>